<dbReference type="AlphaFoldDB" id="A0A7T9R2G1"/>
<feature type="domain" description="Transcription regulator PadR N-terminal" evidence="1">
    <location>
        <begin position="16"/>
        <end position="87"/>
    </location>
</feature>
<name>A0A7T9R2G1_9FUSO</name>
<dbReference type="RefSeq" id="WP_198481145.1">
    <property type="nucleotide sequence ID" value="NZ_CP066022.1"/>
</dbReference>
<evidence type="ECO:0000313" key="5">
    <source>
        <dbReference type="Proteomes" id="UP000595577"/>
    </source>
</evidence>
<dbReference type="Proteomes" id="UP000595577">
    <property type="component" value="Chromosome"/>
</dbReference>
<organism evidence="2 5">
    <name type="scientific">Fusobacterium canifelinum</name>
    <dbReference type="NCBI Taxonomy" id="285729"/>
    <lineage>
        <taxon>Bacteria</taxon>
        <taxon>Fusobacteriati</taxon>
        <taxon>Fusobacteriota</taxon>
        <taxon>Fusobacteriia</taxon>
        <taxon>Fusobacteriales</taxon>
        <taxon>Fusobacteriaceae</taxon>
        <taxon>Fusobacterium</taxon>
    </lineage>
</organism>
<keyword evidence="4" id="KW-1185">Reference proteome</keyword>
<dbReference type="InterPro" id="IPR036390">
    <property type="entry name" value="WH_DNA-bd_sf"/>
</dbReference>
<evidence type="ECO:0000313" key="3">
    <source>
        <dbReference type="EMBL" id="QQS88254.1"/>
    </source>
</evidence>
<dbReference type="Proteomes" id="UP000595375">
    <property type="component" value="Chromosome"/>
</dbReference>
<dbReference type="SUPFAM" id="SSF46785">
    <property type="entry name" value="Winged helix' DNA-binding domain"/>
    <property type="match status" value="1"/>
</dbReference>
<evidence type="ECO:0000259" key="1">
    <source>
        <dbReference type="Pfam" id="PF03551"/>
    </source>
</evidence>
<dbReference type="Gene3D" id="1.10.10.10">
    <property type="entry name" value="Winged helix-like DNA-binding domain superfamily/Winged helix DNA-binding domain"/>
    <property type="match status" value="1"/>
</dbReference>
<reference evidence="2 5" key="1">
    <citation type="submission" date="2020-12" db="EMBL/GenBank/DDBJ databases">
        <title>FDA dAtabase for Regulatory Grade micrObial Sequences (FDA-ARGOS): Supporting development and validation of Infectious Disease Dx tests.</title>
        <authorList>
            <person name="Sproer C."/>
            <person name="Gronow S."/>
            <person name="Severitt S."/>
            <person name="Schroder I."/>
            <person name="Tallon L."/>
            <person name="Sadzewicz L."/>
            <person name="Zhao X."/>
            <person name="Boylan J."/>
            <person name="Ott S."/>
            <person name="Bowen H."/>
            <person name="Vavikolanu K."/>
            <person name="Mehta A."/>
            <person name="Aluvathingal J."/>
            <person name="Nadendla S."/>
            <person name="Lowell S."/>
            <person name="Myers T."/>
            <person name="Yan Y."/>
            <person name="Sichtig H."/>
        </authorList>
    </citation>
    <scope>NUCLEOTIDE SEQUENCE [LARGE SCALE GENOMIC DNA]</scope>
    <source>
        <strain evidence="3 4">FDAARGOS_1126</strain>
        <strain evidence="2 5">FDAARGOS_999</strain>
    </source>
</reference>
<evidence type="ECO:0000313" key="2">
    <source>
        <dbReference type="EMBL" id="QQB74723.1"/>
    </source>
</evidence>
<dbReference type="PANTHER" id="PTHR33169">
    <property type="entry name" value="PADR-FAMILY TRANSCRIPTIONAL REGULATOR"/>
    <property type="match status" value="1"/>
</dbReference>
<accession>A0A7T9R2G1</accession>
<dbReference type="InterPro" id="IPR005149">
    <property type="entry name" value="Tscrpt_reg_PadR_N"/>
</dbReference>
<sequence length="116" mass="13429">MNINERSKFKHLTAFILVLLAEKDHSPREVQQLLLGDFPGFTRDMSTVYRCLSSLEKEGLVEVNWHLPDGGAAKKIYSLTEKGWEALYEWKEDISIRKGNFEVFLKKIESLIEGEK</sequence>
<dbReference type="PANTHER" id="PTHR33169:SF14">
    <property type="entry name" value="TRANSCRIPTIONAL REGULATOR RV3488"/>
    <property type="match status" value="1"/>
</dbReference>
<evidence type="ECO:0000313" key="4">
    <source>
        <dbReference type="Proteomes" id="UP000595375"/>
    </source>
</evidence>
<dbReference type="Pfam" id="PF03551">
    <property type="entry name" value="PadR"/>
    <property type="match status" value="1"/>
</dbReference>
<dbReference type="EMBL" id="CP068114">
    <property type="protein sequence ID" value="QQS88254.1"/>
    <property type="molecule type" value="Genomic_DNA"/>
</dbReference>
<proteinExistence type="predicted"/>
<dbReference type="InterPro" id="IPR052509">
    <property type="entry name" value="Metal_resp_DNA-bind_regulator"/>
</dbReference>
<protein>
    <submittedName>
        <fullName evidence="2">PadR family transcriptional regulator</fullName>
    </submittedName>
</protein>
<dbReference type="InterPro" id="IPR036388">
    <property type="entry name" value="WH-like_DNA-bd_sf"/>
</dbReference>
<gene>
    <name evidence="2" type="ORF">I6H56_04515</name>
    <name evidence="3" type="ORF">I6I83_03740</name>
</gene>
<dbReference type="EMBL" id="CP066022">
    <property type="protein sequence ID" value="QQB74723.1"/>
    <property type="molecule type" value="Genomic_DNA"/>
</dbReference>